<feature type="compositionally biased region" description="Basic and acidic residues" evidence="7">
    <location>
        <begin position="416"/>
        <end position="425"/>
    </location>
</feature>
<evidence type="ECO:0000256" key="4">
    <source>
        <dbReference type="ARBA" id="ARBA00022989"/>
    </source>
</evidence>
<keyword evidence="6 8" id="KW-0472">Membrane</keyword>
<dbReference type="PANTHER" id="PTHR33281">
    <property type="entry name" value="UPF0187 PROTEIN YNEE"/>
    <property type="match status" value="1"/>
</dbReference>
<proteinExistence type="predicted"/>
<gene>
    <name evidence="9" type="ORF">PSAL00342_LOCUS876</name>
</gene>
<evidence type="ECO:0000256" key="3">
    <source>
        <dbReference type="ARBA" id="ARBA00022692"/>
    </source>
</evidence>
<keyword evidence="5" id="KW-0406">Ion transport</keyword>
<sequence length="425" mass="48777">MIVYDKTLWGVKILFRVYGSPFPRAIPFALASAFAALAVELFAADEAHSWWLHPYPYQVFSFIVGFILVFRSNSAYQRFWEGRTTIQIMSSKWADALTQLLVFDSTSPDHVSEFEIEILHLFSLLHAVALQRLRRDMDLDNLVLHDSSVEAPTTDATRLKGWRRKHPFSNIFVLQTSNHHKDAYFHWQKLPVIGGLLQEESALLQNSVWERPSIVLSWVQTATFNRSRNGGLQVPPPILTRVYQELSNGMLGFEQGRKIADTPFPFISSQMALVLLVLHMLSVPLLMAAWIDETWLVFLMAFLSVWTYWTLNEVARDLEDPFLHDPNELPFPALQHSFNTRLISVLGYGVTPYSRISESRYKWTRNTKDGAEQNAREFLEIQKTNIDSVALEEEYKKNSASLRVDGTGRFSMDSSSLHDETKSVD</sequence>
<evidence type="ECO:0000256" key="5">
    <source>
        <dbReference type="ARBA" id="ARBA00023065"/>
    </source>
</evidence>
<protein>
    <recommendedName>
        <fullName evidence="10">Bestrophin homolog</fullName>
    </recommendedName>
</protein>
<feature type="transmembrane region" description="Helical" evidence="8">
    <location>
        <begin position="50"/>
        <end position="70"/>
    </location>
</feature>
<evidence type="ECO:0008006" key="10">
    <source>
        <dbReference type="Google" id="ProtNLM"/>
    </source>
</evidence>
<dbReference type="PANTHER" id="PTHR33281:SF20">
    <property type="match status" value="1"/>
</dbReference>
<dbReference type="Pfam" id="PF25539">
    <property type="entry name" value="Bestrophin_2"/>
    <property type="match status" value="1"/>
</dbReference>
<accession>A0A7S3UBT8</accession>
<dbReference type="GO" id="GO:0016020">
    <property type="term" value="C:membrane"/>
    <property type="evidence" value="ECO:0007669"/>
    <property type="project" value="UniProtKB-SubCell"/>
</dbReference>
<keyword evidence="4 8" id="KW-1133">Transmembrane helix</keyword>
<feature type="transmembrane region" description="Helical" evidence="8">
    <location>
        <begin position="25"/>
        <end position="44"/>
    </location>
</feature>
<reference evidence="9" key="1">
    <citation type="submission" date="2021-01" db="EMBL/GenBank/DDBJ databases">
        <authorList>
            <person name="Corre E."/>
            <person name="Pelletier E."/>
            <person name="Niang G."/>
            <person name="Scheremetjew M."/>
            <person name="Finn R."/>
            <person name="Kale V."/>
            <person name="Holt S."/>
            <person name="Cochrane G."/>
            <person name="Meng A."/>
            <person name="Brown T."/>
            <person name="Cohen L."/>
        </authorList>
    </citation>
    <scope>NUCLEOTIDE SEQUENCE</scope>
    <source>
        <strain evidence="9">CCMP1897</strain>
    </source>
</reference>
<feature type="region of interest" description="Disordered" evidence="7">
    <location>
        <begin position="405"/>
        <end position="425"/>
    </location>
</feature>
<evidence type="ECO:0000256" key="8">
    <source>
        <dbReference type="SAM" id="Phobius"/>
    </source>
</evidence>
<name>A0A7S3UBT8_9CHLO</name>
<evidence type="ECO:0000313" key="9">
    <source>
        <dbReference type="EMBL" id="CAE0607059.1"/>
    </source>
</evidence>
<dbReference type="GO" id="GO:0005254">
    <property type="term" value="F:chloride channel activity"/>
    <property type="evidence" value="ECO:0007669"/>
    <property type="project" value="InterPro"/>
</dbReference>
<comment type="subcellular location">
    <subcellularLocation>
        <location evidence="1">Membrane</location>
        <topology evidence="1">Multi-pass membrane protein</topology>
    </subcellularLocation>
</comment>
<evidence type="ECO:0000256" key="1">
    <source>
        <dbReference type="ARBA" id="ARBA00004141"/>
    </source>
</evidence>
<dbReference type="InterPro" id="IPR044669">
    <property type="entry name" value="YneE/VCCN1/2-like"/>
</dbReference>
<evidence type="ECO:0000256" key="6">
    <source>
        <dbReference type="ARBA" id="ARBA00023136"/>
    </source>
</evidence>
<evidence type="ECO:0000256" key="7">
    <source>
        <dbReference type="SAM" id="MobiDB-lite"/>
    </source>
</evidence>
<evidence type="ECO:0000256" key="2">
    <source>
        <dbReference type="ARBA" id="ARBA00022448"/>
    </source>
</evidence>
<dbReference type="EMBL" id="HBIS01001013">
    <property type="protein sequence ID" value="CAE0607059.1"/>
    <property type="molecule type" value="Transcribed_RNA"/>
</dbReference>
<organism evidence="9">
    <name type="scientific">Picocystis salinarum</name>
    <dbReference type="NCBI Taxonomy" id="88271"/>
    <lineage>
        <taxon>Eukaryota</taxon>
        <taxon>Viridiplantae</taxon>
        <taxon>Chlorophyta</taxon>
        <taxon>Picocystophyceae</taxon>
        <taxon>Picocystales</taxon>
        <taxon>Picocystaceae</taxon>
        <taxon>Picocystis</taxon>
    </lineage>
</organism>
<feature type="transmembrane region" description="Helical" evidence="8">
    <location>
        <begin position="294"/>
        <end position="311"/>
    </location>
</feature>
<feature type="transmembrane region" description="Helical" evidence="8">
    <location>
        <begin position="266"/>
        <end position="288"/>
    </location>
</feature>
<keyword evidence="2" id="KW-0813">Transport</keyword>
<keyword evidence="3 8" id="KW-0812">Transmembrane</keyword>
<dbReference type="AlphaFoldDB" id="A0A7S3UBT8"/>